<dbReference type="InParanoid" id="A0A212RRG4"/>
<sequence length="220" mass="23970">MERHIRSGARGVLGLVLLIGSACLLGPSRPGPLIYEGPYRVDLAVGERLPGTDVRYLGVGAQGARVRIEGQEAIRLAGDSLEAEAQPHPALAVRYNLRIYSYDERALHAIGTVHVEIREAQPRMGPLPEKAAVRFTAPVTYRVPRDGVIPGTSIVYRGKEDGRARLEGLPGYPYRNIGDSILWTGQVHPMAHLNATLRVLLIEDSWLTVGGTVEVWLSGL</sequence>
<dbReference type="OrthoDB" id="3078524at2"/>
<dbReference type="PROSITE" id="PS51257">
    <property type="entry name" value="PROKAR_LIPOPROTEIN"/>
    <property type="match status" value="1"/>
</dbReference>
<dbReference type="RefSeq" id="WP_088572394.1">
    <property type="nucleotide sequence ID" value="NZ_FYEK01000075.1"/>
</dbReference>
<evidence type="ECO:0000313" key="1">
    <source>
        <dbReference type="EMBL" id="SNB75200.1"/>
    </source>
</evidence>
<proteinExistence type="predicted"/>
<dbReference type="EMBL" id="FYEK01000075">
    <property type="protein sequence ID" value="SNB75200.1"/>
    <property type="molecule type" value="Genomic_DNA"/>
</dbReference>
<gene>
    <name evidence="1" type="ORF">SAMN02746019_00018750</name>
</gene>
<reference evidence="2" key="1">
    <citation type="submission" date="2017-06" db="EMBL/GenBank/DDBJ databases">
        <authorList>
            <person name="Varghese N."/>
            <person name="Submissions S."/>
        </authorList>
    </citation>
    <scope>NUCLEOTIDE SEQUENCE [LARGE SCALE GENOMIC DNA]</scope>
    <source>
        <strain evidence="2">JAD2</strain>
    </source>
</reference>
<organism evidence="1 2">
    <name type="scientific">Thermoflexus hugenholtzii JAD2</name>
    <dbReference type="NCBI Taxonomy" id="877466"/>
    <lineage>
        <taxon>Bacteria</taxon>
        <taxon>Bacillati</taxon>
        <taxon>Chloroflexota</taxon>
        <taxon>Thermoflexia</taxon>
        <taxon>Thermoflexales</taxon>
        <taxon>Thermoflexaceae</taxon>
        <taxon>Thermoflexus</taxon>
    </lineage>
</organism>
<accession>A0A212RRG4</accession>
<dbReference type="AlphaFoldDB" id="A0A212RRG4"/>
<keyword evidence="2" id="KW-1185">Reference proteome</keyword>
<evidence type="ECO:0000313" key="2">
    <source>
        <dbReference type="Proteomes" id="UP000197025"/>
    </source>
</evidence>
<name>A0A212RRG4_9CHLR</name>
<dbReference type="Proteomes" id="UP000197025">
    <property type="component" value="Unassembled WGS sequence"/>
</dbReference>
<protein>
    <submittedName>
        <fullName evidence="1">Uncharacterized protein</fullName>
    </submittedName>
</protein>